<proteinExistence type="predicted"/>
<evidence type="ECO:0000256" key="3">
    <source>
        <dbReference type="SAM" id="MobiDB-lite"/>
    </source>
</evidence>
<dbReference type="OrthoDB" id="2874181at2"/>
<dbReference type="Gene3D" id="2.60.40.1520">
    <property type="entry name" value="Hemocyanin, C-terminal domain"/>
    <property type="match status" value="2"/>
</dbReference>
<dbReference type="PANTHER" id="PTHR11511:SF4">
    <property type="entry name" value="PHENOLOXIDASE 2-RELATED"/>
    <property type="match status" value="1"/>
</dbReference>
<dbReference type="SUPFAM" id="SSF81296">
    <property type="entry name" value="E set domains"/>
    <property type="match status" value="1"/>
</dbReference>
<protein>
    <recommendedName>
        <fullName evidence="4">Tyrosinase copper-binding domain-containing protein</fullName>
    </recommendedName>
</protein>
<dbReference type="GO" id="GO:0016491">
    <property type="term" value="F:oxidoreductase activity"/>
    <property type="evidence" value="ECO:0007669"/>
    <property type="project" value="InterPro"/>
</dbReference>
<keyword evidence="2" id="KW-1015">Disulfide bond</keyword>
<accession>A0A1L9B8S3</accession>
<reference evidence="6" key="1">
    <citation type="submission" date="2016-11" db="EMBL/GenBank/DDBJ databases">
        <authorList>
            <person name="Shukria A."/>
            <person name="Stevens D.C."/>
        </authorList>
    </citation>
    <scope>NUCLEOTIDE SEQUENCE [LARGE SCALE GENOMIC DNA]</scope>
    <source>
        <strain evidence="6">Cbfe23</strain>
    </source>
</reference>
<dbReference type="InterPro" id="IPR002227">
    <property type="entry name" value="Tyrosinase_Cu-bd"/>
</dbReference>
<name>A0A1L9B8S3_9BACT</name>
<dbReference type="InterPro" id="IPR014756">
    <property type="entry name" value="Ig_E-set"/>
</dbReference>
<feature type="region of interest" description="Disordered" evidence="3">
    <location>
        <begin position="14"/>
        <end position="33"/>
    </location>
</feature>
<dbReference type="PROSITE" id="PS00498">
    <property type="entry name" value="TYROSINASE_2"/>
    <property type="match status" value="1"/>
</dbReference>
<dbReference type="Gene3D" id="1.10.1280.10">
    <property type="entry name" value="Di-copper center containing domain from catechol oxidase"/>
    <property type="match status" value="1"/>
</dbReference>
<dbReference type="Proteomes" id="UP000182229">
    <property type="component" value="Unassembled WGS sequence"/>
</dbReference>
<keyword evidence="1" id="KW-0479">Metal-binding</keyword>
<dbReference type="InterPro" id="IPR037020">
    <property type="entry name" value="Hemocyanin_C_sf"/>
</dbReference>
<keyword evidence="6" id="KW-1185">Reference proteome</keyword>
<dbReference type="STRING" id="83449.BON30_20680"/>
<evidence type="ECO:0000259" key="4">
    <source>
        <dbReference type="PROSITE" id="PS00498"/>
    </source>
</evidence>
<dbReference type="InterPro" id="IPR000896">
    <property type="entry name" value="Hemocyanin/hexamerin_mid_dom"/>
</dbReference>
<dbReference type="RefSeq" id="WP_071900099.1">
    <property type="nucleotide sequence ID" value="NZ_MPIN01000005.1"/>
</dbReference>
<dbReference type="Pfam" id="PF00372">
    <property type="entry name" value="Hemocyanin_M"/>
    <property type="match status" value="1"/>
</dbReference>
<feature type="domain" description="Tyrosinase copper-binding" evidence="4">
    <location>
        <begin position="345"/>
        <end position="356"/>
    </location>
</feature>
<organism evidence="5 6">
    <name type="scientific">Cystobacter ferrugineus</name>
    <dbReference type="NCBI Taxonomy" id="83449"/>
    <lineage>
        <taxon>Bacteria</taxon>
        <taxon>Pseudomonadati</taxon>
        <taxon>Myxococcota</taxon>
        <taxon>Myxococcia</taxon>
        <taxon>Myxococcales</taxon>
        <taxon>Cystobacterineae</taxon>
        <taxon>Archangiaceae</taxon>
        <taxon>Cystobacter</taxon>
    </lineage>
</organism>
<dbReference type="PANTHER" id="PTHR11511">
    <property type="entry name" value="LARVAL STORAGE PROTEIN/PHENOLOXIDASE"/>
    <property type="match status" value="1"/>
</dbReference>
<dbReference type="EMBL" id="MPIN01000005">
    <property type="protein sequence ID" value="OJH38652.1"/>
    <property type="molecule type" value="Genomic_DNA"/>
</dbReference>
<sequence>MSREELNTRLRELLSSREPESHAIPRTPEGGLSLFAPPSPEHRFLPSLPAHLEQALSTAAHFMTLANARPGEEGLAAVLDVAKWGVRLGDPEWVRYALRLFLAHHPEGRALTVPPLHERAPHLVLPSRRTMPPRKGSPGVPGAEVWLDYFREDSGLNEAVETWRVRYPAAGHPDPTQPSRRVLPARHAEAFWHTHQQLLARYDTERLSFGMPRTAPLQDFTAPLNEAYDSRLPGFAPRPPGLSLQGMPGYGVEDHATRRDRLCAAASSGLLWHGNTPIDIDSVEQLAHTVESTPASLDGEAWRDPLGPHGSYHHMGQLLLACLRSPRDKSGLPGVLASPATAARDPLFYRWHRHVDDILDAWRSTNQSPHDLSEQTPVRMRAWMTEGPAPMHQSPDLLLCLDKDVPGMGSPDFDGQRWGEEQFGGEHWDGRPPSFPMTTHVLRTHLAQRPVRLPDGSEVLKPRLEHEPFSYFLRMENLLPREQRVTVRIHLVAEPFVDERRMWMEMDCFVHTLRPSERAVLFRPSRLATVVNERGWPAHLLLPRGRREGMLFRFQVTVTGEGQETETSGEWGFPFNRPFAPGQRIVDLSKRPDVATRNIWLIHEEG</sequence>
<dbReference type="GO" id="GO:0005576">
    <property type="term" value="C:extracellular region"/>
    <property type="evidence" value="ECO:0007669"/>
    <property type="project" value="UniProtKB-ARBA"/>
</dbReference>
<dbReference type="AlphaFoldDB" id="A0A1L9B8S3"/>
<feature type="compositionally biased region" description="Basic and acidic residues" evidence="3">
    <location>
        <begin position="14"/>
        <end position="23"/>
    </location>
</feature>
<dbReference type="GO" id="GO:0046872">
    <property type="term" value="F:metal ion binding"/>
    <property type="evidence" value="ECO:0007669"/>
    <property type="project" value="UniProtKB-KW"/>
</dbReference>
<evidence type="ECO:0000256" key="2">
    <source>
        <dbReference type="ARBA" id="ARBA00023157"/>
    </source>
</evidence>
<evidence type="ECO:0000313" key="6">
    <source>
        <dbReference type="Proteomes" id="UP000182229"/>
    </source>
</evidence>
<reference evidence="5 6" key="2">
    <citation type="submission" date="2016-12" db="EMBL/GenBank/DDBJ databases">
        <title>Draft Genome Sequence of Cystobacter ferrugineus Strain Cbfe23.</title>
        <authorList>
            <person name="Akbar S."/>
            <person name="Dowd S.E."/>
            <person name="Stevens D.C."/>
        </authorList>
    </citation>
    <scope>NUCLEOTIDE SEQUENCE [LARGE SCALE GENOMIC DNA]</scope>
    <source>
        <strain evidence="5 6">Cbfe23</strain>
    </source>
</reference>
<gene>
    <name evidence="5" type="ORF">BON30_20680</name>
</gene>
<evidence type="ECO:0000256" key="1">
    <source>
        <dbReference type="ARBA" id="ARBA00022723"/>
    </source>
</evidence>
<evidence type="ECO:0000313" key="5">
    <source>
        <dbReference type="EMBL" id="OJH38652.1"/>
    </source>
</evidence>
<dbReference type="SUPFAM" id="SSF48056">
    <property type="entry name" value="Di-copper centre-containing domain"/>
    <property type="match status" value="1"/>
</dbReference>
<dbReference type="PRINTS" id="PR00187">
    <property type="entry name" value="HAEMOCYANIN"/>
</dbReference>
<dbReference type="PROSITE" id="PS00210">
    <property type="entry name" value="HEMOCYANIN_2"/>
    <property type="match status" value="1"/>
</dbReference>
<dbReference type="InterPro" id="IPR008922">
    <property type="entry name" value="Di-copper_centre_dom_sf"/>
</dbReference>
<comment type="caution">
    <text evidence="5">The sequence shown here is derived from an EMBL/GenBank/DDBJ whole genome shotgun (WGS) entry which is preliminary data.</text>
</comment>
<dbReference type="InterPro" id="IPR013788">
    <property type="entry name" value="Hemocyanin/hexamerin"/>
</dbReference>